<evidence type="ECO:0000313" key="5">
    <source>
        <dbReference type="Proteomes" id="UP001431776"/>
    </source>
</evidence>
<keyword evidence="5" id="KW-1185">Reference proteome</keyword>
<evidence type="ECO:0000256" key="2">
    <source>
        <dbReference type="SAM" id="MobiDB-lite"/>
    </source>
</evidence>
<keyword evidence="1 4" id="KW-0378">Hydrolase</keyword>
<dbReference type="Gene3D" id="3.60.110.10">
    <property type="entry name" value="Carbon-nitrogen hydrolase"/>
    <property type="match status" value="1"/>
</dbReference>
<dbReference type="Proteomes" id="UP001431776">
    <property type="component" value="Unassembled WGS sequence"/>
</dbReference>
<dbReference type="InterPro" id="IPR003010">
    <property type="entry name" value="C-N_Hydrolase"/>
</dbReference>
<feature type="domain" description="CN hydrolase" evidence="3">
    <location>
        <begin position="9"/>
        <end position="248"/>
    </location>
</feature>
<reference evidence="4" key="1">
    <citation type="submission" date="2023-05" db="EMBL/GenBank/DDBJ databases">
        <title>Anaerotaeda fermentans gen. nov., sp. nov., a novel anaerobic planctomycete of the new family within the order Sedimentisphaerales isolated from Taman Peninsula, Russia.</title>
        <authorList>
            <person name="Khomyakova M.A."/>
            <person name="Merkel A.Y."/>
            <person name="Slobodkin A.I."/>
        </authorList>
    </citation>
    <scope>NUCLEOTIDE SEQUENCE</scope>
    <source>
        <strain evidence="4">M17dextr</strain>
    </source>
</reference>
<evidence type="ECO:0000256" key="1">
    <source>
        <dbReference type="ARBA" id="ARBA00022801"/>
    </source>
</evidence>
<accession>A0AAW6TZ00</accession>
<protein>
    <submittedName>
        <fullName evidence="4">Carbon-nitrogen hydrolase family protein</fullName>
    </submittedName>
</protein>
<dbReference type="InterPro" id="IPR050345">
    <property type="entry name" value="Aliph_Amidase/BUP"/>
</dbReference>
<dbReference type="PANTHER" id="PTHR43674:SF16">
    <property type="entry name" value="CARBON-NITROGEN FAMILY, PUTATIVE (AFU_ORTHOLOGUE AFUA_5G02350)-RELATED"/>
    <property type="match status" value="1"/>
</dbReference>
<proteinExistence type="predicted"/>
<gene>
    <name evidence="4" type="ORF">QJ522_04240</name>
</gene>
<name>A0AAW6TZ00_9BACT</name>
<dbReference type="SUPFAM" id="SSF56317">
    <property type="entry name" value="Carbon-nitrogen hydrolase"/>
    <property type="match status" value="1"/>
</dbReference>
<dbReference type="Pfam" id="PF00795">
    <property type="entry name" value="CN_hydrolase"/>
    <property type="match status" value="1"/>
</dbReference>
<sequence>MAGMRTGILKIATCQFAVGPSIERNAEAISGFLHQAKDAGAEIAHFSECALSGYAGTDFASLDDYDWPLLRSETQKIAALAGRLGLWVVLGSTHPLTEPNKPHNCLYLIDAKGNIADRYDKRFGTPGDLDHYAPGDRFVTFTLNGVKCALLICFDLRFPELYRELYKQGTQCIFQSFYNARQDGPSVHTHIMRQTMQCHAATNFCWVSLANSSAYCSPYPSCFIEPDGVIAGQLTDNEPGMLISTVDMAREFYDPMKDFRDLAVAGRLTNGPGPLDDPRSTNTREL</sequence>
<feature type="compositionally biased region" description="Basic and acidic residues" evidence="2">
    <location>
        <begin position="276"/>
        <end position="286"/>
    </location>
</feature>
<dbReference type="CDD" id="cd07197">
    <property type="entry name" value="nitrilase"/>
    <property type="match status" value="1"/>
</dbReference>
<dbReference type="InterPro" id="IPR036526">
    <property type="entry name" value="C-N_Hydrolase_sf"/>
</dbReference>
<dbReference type="PANTHER" id="PTHR43674">
    <property type="entry name" value="NITRILASE C965.09-RELATED"/>
    <property type="match status" value="1"/>
</dbReference>
<dbReference type="GO" id="GO:0016811">
    <property type="term" value="F:hydrolase activity, acting on carbon-nitrogen (but not peptide) bonds, in linear amides"/>
    <property type="evidence" value="ECO:0007669"/>
    <property type="project" value="TreeGrafter"/>
</dbReference>
<evidence type="ECO:0000259" key="3">
    <source>
        <dbReference type="PROSITE" id="PS50263"/>
    </source>
</evidence>
<feature type="region of interest" description="Disordered" evidence="2">
    <location>
        <begin position="267"/>
        <end position="286"/>
    </location>
</feature>
<dbReference type="AlphaFoldDB" id="A0AAW6TZ00"/>
<organism evidence="4 5">
    <name type="scientific">Anaerobaca lacustris</name>
    <dbReference type="NCBI Taxonomy" id="3044600"/>
    <lineage>
        <taxon>Bacteria</taxon>
        <taxon>Pseudomonadati</taxon>
        <taxon>Planctomycetota</taxon>
        <taxon>Phycisphaerae</taxon>
        <taxon>Sedimentisphaerales</taxon>
        <taxon>Anaerobacaceae</taxon>
        <taxon>Anaerobaca</taxon>
    </lineage>
</organism>
<comment type="caution">
    <text evidence="4">The sequence shown here is derived from an EMBL/GenBank/DDBJ whole genome shotgun (WGS) entry which is preliminary data.</text>
</comment>
<dbReference type="PROSITE" id="PS50263">
    <property type="entry name" value="CN_HYDROLASE"/>
    <property type="match status" value="1"/>
</dbReference>
<dbReference type="RefSeq" id="WP_349243653.1">
    <property type="nucleotide sequence ID" value="NZ_JASCXX010000004.1"/>
</dbReference>
<dbReference type="EMBL" id="JASCXX010000004">
    <property type="protein sequence ID" value="MDI6448243.1"/>
    <property type="molecule type" value="Genomic_DNA"/>
</dbReference>
<evidence type="ECO:0000313" key="4">
    <source>
        <dbReference type="EMBL" id="MDI6448243.1"/>
    </source>
</evidence>